<feature type="compositionally biased region" description="Basic and acidic residues" evidence="7">
    <location>
        <begin position="252"/>
        <end position="269"/>
    </location>
</feature>
<feature type="region of interest" description="Disordered" evidence="7">
    <location>
        <begin position="236"/>
        <end position="270"/>
    </location>
</feature>
<feature type="domain" description="HTH myb-type" evidence="9">
    <location>
        <begin position="443"/>
        <end position="502"/>
    </location>
</feature>
<accession>A0A8T2SER0</accession>
<dbReference type="PROSITE" id="PS51294">
    <property type="entry name" value="HTH_MYB"/>
    <property type="match status" value="1"/>
</dbReference>
<dbReference type="GO" id="GO:0003700">
    <property type="term" value="F:DNA-binding transcription factor activity"/>
    <property type="evidence" value="ECO:0007669"/>
    <property type="project" value="InterPro"/>
</dbReference>
<dbReference type="GO" id="GO:0000160">
    <property type="term" value="P:phosphorelay signal transduction system"/>
    <property type="evidence" value="ECO:0007669"/>
    <property type="project" value="InterPro"/>
</dbReference>
<comment type="caution">
    <text evidence="10">The sequence shown here is derived from an EMBL/GenBank/DDBJ whole genome shotgun (WGS) entry which is preliminary data.</text>
</comment>
<evidence type="ECO:0000256" key="6">
    <source>
        <dbReference type="PROSITE-ProRule" id="PRU00169"/>
    </source>
</evidence>
<dbReference type="GO" id="GO:0000976">
    <property type="term" value="F:transcription cis-regulatory region binding"/>
    <property type="evidence" value="ECO:0007669"/>
    <property type="project" value="TreeGrafter"/>
</dbReference>
<dbReference type="InterPro" id="IPR001789">
    <property type="entry name" value="Sig_transdc_resp-reg_receiver"/>
</dbReference>
<dbReference type="OMA" id="DHSSAHM"/>
<feature type="domain" description="Response regulatory" evidence="8">
    <location>
        <begin position="31"/>
        <end position="144"/>
    </location>
</feature>
<keyword evidence="3" id="KW-0238">DNA-binding</keyword>
<keyword evidence="11" id="KW-1185">Reference proteome</keyword>
<gene>
    <name evidence="10" type="ORF">KP509_21G073900</name>
</gene>
<evidence type="ECO:0000256" key="3">
    <source>
        <dbReference type="ARBA" id="ARBA00023125"/>
    </source>
</evidence>
<dbReference type="InterPro" id="IPR001005">
    <property type="entry name" value="SANT/Myb"/>
</dbReference>
<evidence type="ECO:0000256" key="1">
    <source>
        <dbReference type="ARBA" id="ARBA00004123"/>
    </source>
</evidence>
<evidence type="ECO:0000256" key="7">
    <source>
        <dbReference type="SAM" id="MobiDB-lite"/>
    </source>
</evidence>
<dbReference type="Proteomes" id="UP000825935">
    <property type="component" value="Chromosome 21"/>
</dbReference>
<dbReference type="PANTHER" id="PTHR31312">
    <property type="entry name" value="TRANSCRIPTION ACTIVATOR GLK1"/>
    <property type="match status" value="1"/>
</dbReference>
<dbReference type="PROSITE" id="PS50110">
    <property type="entry name" value="RESPONSE_REGULATORY"/>
    <property type="match status" value="1"/>
</dbReference>
<sequence length="678" mass="74883">MEIMSSENEIAIPKAFLEKFPSWKSFPSGLRILVLDEDPVCLQESQAKLEACKYSVTPFSDRHDALEAVLNRIEEFHLVLIEVHRANAKDAFDVVRAAKQLPVVLFSATMDVSLMMEGIAAGASEFLDKPLSEEKAKNIWQHVFRKALITGELIPPKQESLRDLTTEEATIMSGEGTKCHVKEEPCTSEISSEPLEAENNCDQADFANTYYGCEDAVEIGALLDVKPAADKETLKDFMTKSPGPSTPQLNQDKFRASKDSERGSPHSRDLMGVSGILDDANSSDDCSSYVRVKTEVEDMDRLFQSDCEGDRFQSLDDFEYLDAALNDDEDLKPCGSMVLRKNFSIADELVDELSSCLDMGSSILDDLPSADNFHLSMDCMDEDDHHDEEALLLAEVAKAEAGMTSNSSNDHTSMGSTCSDMSGNEGKSCSDRLGKGSKCLQSSKKKMKVDWTPELHRRFVQAVEHLGVDKAIPSRILEIMGVQHLTRHNIASHLQKYRSHKKHIQAREAEAVTWNQRRQIEATRPPPQPAPIARPGTPVFPMGLHVWGHPTPEQYWPKPWQASDGALWHQPAPVCLDAWGHPAPGTPFFHPSQCVAPVLRLPLAPIPGAVNRVLPVQMPNEKLIPGIHLPKDKVNAAISEVLKDPCAPLPLGLKPPSLESVLSELQRQGIKTVPPTSS</sequence>
<dbReference type="Gene3D" id="3.40.50.2300">
    <property type="match status" value="1"/>
</dbReference>
<dbReference type="FunFam" id="1.10.10.60:FF:000007">
    <property type="entry name" value="Two-component response regulator"/>
    <property type="match status" value="1"/>
</dbReference>
<keyword evidence="2" id="KW-0805">Transcription regulation</keyword>
<dbReference type="OrthoDB" id="60033at2759"/>
<keyword evidence="4" id="KW-0804">Transcription</keyword>
<evidence type="ECO:0008006" key="12">
    <source>
        <dbReference type="Google" id="ProtNLM"/>
    </source>
</evidence>
<feature type="region of interest" description="Disordered" evidence="7">
    <location>
        <begin position="404"/>
        <end position="435"/>
    </location>
</feature>
<evidence type="ECO:0000259" key="9">
    <source>
        <dbReference type="PROSITE" id="PS51294"/>
    </source>
</evidence>
<dbReference type="InterPro" id="IPR011006">
    <property type="entry name" value="CheY-like_superfamily"/>
</dbReference>
<keyword evidence="5" id="KW-0539">Nucleus</keyword>
<dbReference type="Pfam" id="PF00072">
    <property type="entry name" value="Response_reg"/>
    <property type="match status" value="1"/>
</dbReference>
<dbReference type="Gene3D" id="1.10.10.60">
    <property type="entry name" value="Homeodomain-like"/>
    <property type="match status" value="1"/>
</dbReference>
<dbReference type="InterPro" id="IPR009057">
    <property type="entry name" value="Homeodomain-like_sf"/>
</dbReference>
<reference evidence="10" key="1">
    <citation type="submission" date="2021-08" db="EMBL/GenBank/DDBJ databases">
        <title>WGS assembly of Ceratopteris richardii.</title>
        <authorList>
            <person name="Marchant D.B."/>
            <person name="Chen G."/>
            <person name="Jenkins J."/>
            <person name="Shu S."/>
            <person name="Leebens-Mack J."/>
            <person name="Grimwood J."/>
            <person name="Schmutz J."/>
            <person name="Soltis P."/>
            <person name="Soltis D."/>
            <person name="Chen Z.-H."/>
        </authorList>
    </citation>
    <scope>NUCLEOTIDE SEQUENCE</scope>
    <source>
        <strain evidence="10">Whitten #5841</strain>
        <tissue evidence="10">Leaf</tissue>
    </source>
</reference>
<dbReference type="SUPFAM" id="SSF46689">
    <property type="entry name" value="Homeodomain-like"/>
    <property type="match status" value="1"/>
</dbReference>
<dbReference type="Pfam" id="PF00249">
    <property type="entry name" value="Myb_DNA-binding"/>
    <property type="match status" value="1"/>
</dbReference>
<proteinExistence type="predicted"/>
<evidence type="ECO:0000256" key="4">
    <source>
        <dbReference type="ARBA" id="ARBA00023163"/>
    </source>
</evidence>
<dbReference type="SMART" id="SM00448">
    <property type="entry name" value="REC"/>
    <property type="match status" value="1"/>
</dbReference>
<dbReference type="InterPro" id="IPR017930">
    <property type="entry name" value="Myb_dom"/>
</dbReference>
<dbReference type="SUPFAM" id="SSF52172">
    <property type="entry name" value="CheY-like"/>
    <property type="match status" value="1"/>
</dbReference>
<evidence type="ECO:0000259" key="8">
    <source>
        <dbReference type="PROSITE" id="PS50110"/>
    </source>
</evidence>
<evidence type="ECO:0000313" key="10">
    <source>
        <dbReference type="EMBL" id="KAH7316002.1"/>
    </source>
</evidence>
<organism evidence="10 11">
    <name type="scientific">Ceratopteris richardii</name>
    <name type="common">Triangle waterfern</name>
    <dbReference type="NCBI Taxonomy" id="49495"/>
    <lineage>
        <taxon>Eukaryota</taxon>
        <taxon>Viridiplantae</taxon>
        <taxon>Streptophyta</taxon>
        <taxon>Embryophyta</taxon>
        <taxon>Tracheophyta</taxon>
        <taxon>Polypodiopsida</taxon>
        <taxon>Polypodiidae</taxon>
        <taxon>Polypodiales</taxon>
        <taxon>Pteridineae</taxon>
        <taxon>Pteridaceae</taxon>
        <taxon>Parkerioideae</taxon>
        <taxon>Ceratopteris</taxon>
    </lineage>
</organism>
<protein>
    <recommendedName>
        <fullName evidence="12">Two-component response regulator-like APRR2</fullName>
    </recommendedName>
</protein>
<dbReference type="NCBIfam" id="TIGR01557">
    <property type="entry name" value="myb_SHAQKYF"/>
    <property type="match status" value="1"/>
</dbReference>
<dbReference type="GO" id="GO:0045893">
    <property type="term" value="P:positive regulation of DNA-templated transcription"/>
    <property type="evidence" value="ECO:0007669"/>
    <property type="project" value="InterPro"/>
</dbReference>
<feature type="compositionally biased region" description="Polar residues" evidence="7">
    <location>
        <begin position="404"/>
        <end position="427"/>
    </location>
</feature>
<comment type="subcellular location">
    <subcellularLocation>
        <location evidence="1">Nucleus</location>
    </subcellularLocation>
</comment>
<dbReference type="AlphaFoldDB" id="A0A8T2SER0"/>
<comment type="caution">
    <text evidence="6">Lacks conserved residue(s) required for the propagation of feature annotation.</text>
</comment>
<feature type="compositionally biased region" description="Polar residues" evidence="7">
    <location>
        <begin position="242"/>
        <end position="251"/>
    </location>
</feature>
<evidence type="ECO:0000256" key="2">
    <source>
        <dbReference type="ARBA" id="ARBA00023015"/>
    </source>
</evidence>
<name>A0A8T2SER0_CERRI</name>
<dbReference type="InterPro" id="IPR044825">
    <property type="entry name" value="GLK1/2-like"/>
</dbReference>
<dbReference type="GO" id="GO:0005634">
    <property type="term" value="C:nucleus"/>
    <property type="evidence" value="ECO:0007669"/>
    <property type="project" value="UniProtKB-SubCell"/>
</dbReference>
<dbReference type="EMBL" id="CM035426">
    <property type="protein sequence ID" value="KAH7316002.1"/>
    <property type="molecule type" value="Genomic_DNA"/>
</dbReference>
<dbReference type="PANTHER" id="PTHR31312:SF1">
    <property type="entry name" value="TRANSCRIPTION ACTIVATOR GLK1"/>
    <property type="match status" value="1"/>
</dbReference>
<evidence type="ECO:0000313" key="11">
    <source>
        <dbReference type="Proteomes" id="UP000825935"/>
    </source>
</evidence>
<dbReference type="InterPro" id="IPR006447">
    <property type="entry name" value="Myb_dom_plants"/>
</dbReference>
<evidence type="ECO:0000256" key="5">
    <source>
        <dbReference type="ARBA" id="ARBA00023242"/>
    </source>
</evidence>